<evidence type="ECO:0000313" key="3">
    <source>
        <dbReference type="Proteomes" id="UP000077051"/>
    </source>
</evidence>
<feature type="region of interest" description="Disordered" evidence="1">
    <location>
        <begin position="1"/>
        <end position="32"/>
    </location>
</feature>
<dbReference type="EMBL" id="AMYB01000015">
    <property type="protein sequence ID" value="OAC97586.1"/>
    <property type="molecule type" value="Genomic_DNA"/>
</dbReference>
<protein>
    <submittedName>
        <fullName evidence="2">Uncharacterized protein</fullName>
    </submittedName>
</protein>
<dbReference type="VEuPathDB" id="FungiDB:MUCCIDRAFT_116317"/>
<comment type="caution">
    <text evidence="2">The sequence shown here is derived from an EMBL/GenBank/DDBJ whole genome shotgun (WGS) entry which is preliminary data.</text>
</comment>
<sequence>MAPAASPITGRHGNTSSSSIRPSSGSNRSSPANHYRAISHYYAMSDSGSEGEEEIQTAMHDLGLQDHPSFARRYPGSWPAWFMDYTDHHPLQATTMIST</sequence>
<keyword evidence="3" id="KW-1185">Reference proteome</keyword>
<evidence type="ECO:0000313" key="2">
    <source>
        <dbReference type="EMBL" id="OAC97586.1"/>
    </source>
</evidence>
<dbReference type="STRING" id="747725.A0A162Y618"/>
<dbReference type="Proteomes" id="UP000077051">
    <property type="component" value="Unassembled WGS sequence"/>
</dbReference>
<dbReference type="AlphaFoldDB" id="A0A162Y618"/>
<gene>
    <name evidence="2" type="ORF">MUCCIDRAFT_116317</name>
</gene>
<feature type="compositionally biased region" description="Low complexity" evidence="1">
    <location>
        <begin position="13"/>
        <end position="31"/>
    </location>
</feature>
<accession>A0A162Y618</accession>
<proteinExistence type="predicted"/>
<reference evidence="2 3" key="1">
    <citation type="submission" date="2015-06" db="EMBL/GenBank/DDBJ databases">
        <title>Expansion of signal transduction pathways in fungi by whole-genome duplication.</title>
        <authorList>
            <consortium name="DOE Joint Genome Institute"/>
            <person name="Corrochano L.M."/>
            <person name="Kuo A."/>
            <person name="Marcet-Houben M."/>
            <person name="Polaino S."/>
            <person name="Salamov A."/>
            <person name="Villalobos J.M."/>
            <person name="Alvarez M.I."/>
            <person name="Avalos J."/>
            <person name="Benito E.P."/>
            <person name="Benoit I."/>
            <person name="Burger G."/>
            <person name="Camino L.P."/>
            <person name="Canovas D."/>
            <person name="Cerda-Olmedo E."/>
            <person name="Cheng J.-F."/>
            <person name="Dominguez A."/>
            <person name="Elias M."/>
            <person name="Eslava A.P."/>
            <person name="Glaser F."/>
            <person name="Grimwood J."/>
            <person name="Gutierrez G."/>
            <person name="Heitman J."/>
            <person name="Henrissat B."/>
            <person name="Iturriaga E.A."/>
            <person name="Lang B.F."/>
            <person name="Lavin J.L."/>
            <person name="Lee S."/>
            <person name="Li W."/>
            <person name="Lindquist E."/>
            <person name="Lopez-Garcia S."/>
            <person name="Luque E.M."/>
            <person name="Marcos A.T."/>
            <person name="Martin J."/>
            <person name="Mccluskey K."/>
            <person name="Medina H.R."/>
            <person name="Miralles-Duran A."/>
            <person name="Miyazaki A."/>
            <person name="Munoz-Torres E."/>
            <person name="Oguiza J.A."/>
            <person name="Ohm R."/>
            <person name="Olmedo M."/>
            <person name="Orejas M."/>
            <person name="Ortiz-Castellanos L."/>
            <person name="Pisabarro A.G."/>
            <person name="Rodriguez-Romero J."/>
            <person name="Ruiz-Herrera J."/>
            <person name="Ruiz-Vazquez R."/>
            <person name="Sanz C."/>
            <person name="Schackwitz W."/>
            <person name="Schmutz J."/>
            <person name="Shahriari M."/>
            <person name="Shelest E."/>
            <person name="Silva-Franco F."/>
            <person name="Soanes D."/>
            <person name="Syed K."/>
            <person name="Tagua V.G."/>
            <person name="Talbot N.J."/>
            <person name="Thon M."/>
            <person name="De Vries R.P."/>
            <person name="Wiebenga A."/>
            <person name="Yadav J.S."/>
            <person name="Braun E.L."/>
            <person name="Baker S."/>
            <person name="Garre V."/>
            <person name="Horwitz B."/>
            <person name="Torres-Martinez S."/>
            <person name="Idnurm A."/>
            <person name="Herrera-Estrella A."/>
            <person name="Gabaldon T."/>
            <person name="Grigoriev I.V."/>
        </authorList>
    </citation>
    <scope>NUCLEOTIDE SEQUENCE [LARGE SCALE GENOMIC DNA]</scope>
    <source>
        <strain evidence="2 3">CBS 277.49</strain>
    </source>
</reference>
<name>A0A162Y618_MUCCL</name>
<organism evidence="2 3">
    <name type="scientific">Mucor lusitanicus CBS 277.49</name>
    <dbReference type="NCBI Taxonomy" id="747725"/>
    <lineage>
        <taxon>Eukaryota</taxon>
        <taxon>Fungi</taxon>
        <taxon>Fungi incertae sedis</taxon>
        <taxon>Mucoromycota</taxon>
        <taxon>Mucoromycotina</taxon>
        <taxon>Mucoromycetes</taxon>
        <taxon>Mucorales</taxon>
        <taxon>Mucorineae</taxon>
        <taxon>Mucoraceae</taxon>
        <taxon>Mucor</taxon>
    </lineage>
</organism>
<evidence type="ECO:0000256" key="1">
    <source>
        <dbReference type="SAM" id="MobiDB-lite"/>
    </source>
</evidence>